<protein>
    <recommendedName>
        <fullName evidence="6">Ryanodine receptor Ryr domain-containing protein</fullName>
    </recommendedName>
</protein>
<reference evidence="4" key="1">
    <citation type="submission" date="2021-01" db="EMBL/GenBank/DDBJ databases">
        <title>Whole genome shotgun sequence of Actinoplanes tereljensis NBRC 105297.</title>
        <authorList>
            <person name="Komaki H."/>
            <person name="Tamura T."/>
        </authorList>
    </citation>
    <scope>NUCLEOTIDE SEQUENCE</scope>
    <source>
        <strain evidence="4">NBRC 105297</strain>
    </source>
</reference>
<accession>A0A919NTZ5</accession>
<evidence type="ECO:0000259" key="2">
    <source>
        <dbReference type="Pfam" id="PF02026"/>
    </source>
</evidence>
<evidence type="ECO:0000313" key="5">
    <source>
        <dbReference type="Proteomes" id="UP000623608"/>
    </source>
</evidence>
<evidence type="ECO:0000259" key="3">
    <source>
        <dbReference type="Pfam" id="PF02254"/>
    </source>
</evidence>
<dbReference type="GO" id="GO:0006813">
    <property type="term" value="P:potassium ion transport"/>
    <property type="evidence" value="ECO:0007669"/>
    <property type="project" value="InterPro"/>
</dbReference>
<evidence type="ECO:0000313" key="4">
    <source>
        <dbReference type="EMBL" id="GIF25105.1"/>
    </source>
</evidence>
<keyword evidence="1" id="KW-1133">Transmembrane helix</keyword>
<dbReference type="InterPro" id="IPR003148">
    <property type="entry name" value="RCK_N"/>
</dbReference>
<organism evidence="4 5">
    <name type="scientific">Paractinoplanes tereljensis</name>
    <dbReference type="NCBI Taxonomy" id="571912"/>
    <lineage>
        <taxon>Bacteria</taxon>
        <taxon>Bacillati</taxon>
        <taxon>Actinomycetota</taxon>
        <taxon>Actinomycetes</taxon>
        <taxon>Micromonosporales</taxon>
        <taxon>Micromonosporaceae</taxon>
        <taxon>Paractinoplanes</taxon>
    </lineage>
</organism>
<dbReference type="Pfam" id="PF02254">
    <property type="entry name" value="TrkA_N"/>
    <property type="match status" value="1"/>
</dbReference>
<evidence type="ECO:0000256" key="1">
    <source>
        <dbReference type="SAM" id="Phobius"/>
    </source>
</evidence>
<keyword evidence="1" id="KW-0472">Membrane</keyword>
<gene>
    <name evidence="4" type="ORF">Ate02nite_78350</name>
</gene>
<comment type="caution">
    <text evidence="4">The sequence shown here is derived from an EMBL/GenBank/DDBJ whole genome shotgun (WGS) entry which is preliminary data.</text>
</comment>
<keyword evidence="1" id="KW-0812">Transmembrane</keyword>
<dbReference type="PANTHER" id="PTHR43833:SF9">
    <property type="entry name" value="POTASSIUM CHANNEL PROTEIN YUGO-RELATED"/>
    <property type="match status" value="1"/>
</dbReference>
<dbReference type="SUPFAM" id="SSF51735">
    <property type="entry name" value="NAD(P)-binding Rossmann-fold domains"/>
    <property type="match status" value="1"/>
</dbReference>
<dbReference type="EMBL" id="BOMY01000050">
    <property type="protein sequence ID" value="GIF25105.1"/>
    <property type="molecule type" value="Genomic_DNA"/>
</dbReference>
<dbReference type="PANTHER" id="PTHR43833">
    <property type="entry name" value="POTASSIUM CHANNEL PROTEIN 2-RELATED-RELATED"/>
    <property type="match status" value="1"/>
</dbReference>
<dbReference type="Gene3D" id="6.20.350.10">
    <property type="match status" value="1"/>
</dbReference>
<dbReference type="Pfam" id="PF02026">
    <property type="entry name" value="RyR"/>
    <property type="match status" value="1"/>
</dbReference>
<dbReference type="InterPro" id="IPR003032">
    <property type="entry name" value="Ryanodine_rcpt"/>
</dbReference>
<dbReference type="InterPro" id="IPR036291">
    <property type="entry name" value="NAD(P)-bd_dom_sf"/>
</dbReference>
<dbReference type="Gene3D" id="3.40.50.720">
    <property type="entry name" value="NAD(P)-binding Rossmann-like Domain"/>
    <property type="match status" value="1"/>
</dbReference>
<proteinExistence type="predicted"/>
<feature type="domain" description="Ryanodine receptor Ryr" evidence="2">
    <location>
        <begin position="476"/>
        <end position="541"/>
    </location>
</feature>
<dbReference type="AlphaFoldDB" id="A0A919NTZ5"/>
<dbReference type="InterPro" id="IPR050721">
    <property type="entry name" value="Trk_Ktr_HKT_K-transport"/>
</dbReference>
<dbReference type="Proteomes" id="UP000623608">
    <property type="component" value="Unassembled WGS sequence"/>
</dbReference>
<sequence>MVGFHAYLKDFPQYGSSFLDLGYYSLQLFVLDASPLQNADGLPLLLQIARFAAPIVTVYLIILATQALLLGRLQQARIAVMRRHSILCGPPELTRRLAEQISAEKGKVVVISPDPAKPSVRGRELHMIGDPRRPAVLARAGLARAREVITVGLDSVRNAEVAIAVDAVNQDKNTKVVCYAEAQDRGLFEAVIRQETGSEGRRVDLFSRHDRTAQGLLDHAPPAEPGAPVLVIGYAGLGRMLVDRLMRFWAEAEGAAESLRVLDLGLSGTALTARHSDPQGRITVTAADHDPAWLTSIDQLQVPAADGTPQVPERVYVCLDDDAQAIAVGNLALRLLAGHESTVVVAMAHSDSLGAAAVRREVDADESVAAPSPVRELEKAKLVLVSVIRTVYAIAAIRTGTNETLARAIHNTYLERESHSGAPSPSAVPWKDLRPYLQDSNREQAWDIAPKLASIGYTVIPATGPITPLAISDHDAEKLAEVEHRRWMAERMAKGWSYGAEYGKDSKVHPDLVPWAELPKDRRKIDRDFVLATPSQLAAAGLIMVRTR</sequence>
<keyword evidence="5" id="KW-1185">Reference proteome</keyword>
<feature type="domain" description="RCK N-terminal" evidence="3">
    <location>
        <begin position="86"/>
        <end position="181"/>
    </location>
</feature>
<name>A0A919NTZ5_9ACTN</name>
<feature type="transmembrane region" description="Helical" evidence="1">
    <location>
        <begin position="51"/>
        <end position="73"/>
    </location>
</feature>
<evidence type="ECO:0008006" key="6">
    <source>
        <dbReference type="Google" id="ProtNLM"/>
    </source>
</evidence>